<dbReference type="Gene3D" id="3.20.20.70">
    <property type="entry name" value="Aldolase class I"/>
    <property type="match status" value="1"/>
</dbReference>
<dbReference type="InterPro" id="IPR013785">
    <property type="entry name" value="Aldolase_TIM"/>
</dbReference>
<dbReference type="InterPro" id="IPR012133">
    <property type="entry name" value="Alpha-hydoxy_acid_DH_FMN"/>
</dbReference>
<dbReference type="GO" id="GO:0016491">
    <property type="term" value="F:oxidoreductase activity"/>
    <property type="evidence" value="ECO:0007669"/>
    <property type="project" value="UniProtKB-KW"/>
</dbReference>
<evidence type="ECO:0000313" key="7">
    <source>
        <dbReference type="EMBL" id="MFC3002471.1"/>
    </source>
</evidence>
<dbReference type="EC" id="1.-.-.-" evidence="7"/>
<accession>A0ABV7BXL9</accession>
<keyword evidence="8" id="KW-1185">Reference proteome</keyword>
<protein>
    <submittedName>
        <fullName evidence="7">Alpha-hydroxy acid oxidase</fullName>
        <ecNumber evidence="7">1.-.-.-</ecNumber>
    </submittedName>
</protein>
<dbReference type="PIRSF" id="PIRSF000138">
    <property type="entry name" value="Al-hdrx_acd_dh"/>
    <property type="match status" value="1"/>
</dbReference>
<dbReference type="SUPFAM" id="SSF51395">
    <property type="entry name" value="FMN-linked oxidoreductases"/>
    <property type="match status" value="1"/>
</dbReference>
<name>A0ABV7BXL9_9PROT</name>
<evidence type="ECO:0000313" key="8">
    <source>
        <dbReference type="Proteomes" id="UP001595420"/>
    </source>
</evidence>
<evidence type="ECO:0000256" key="1">
    <source>
        <dbReference type="ARBA" id="ARBA00001917"/>
    </source>
</evidence>
<keyword evidence="3" id="KW-0288">FMN</keyword>
<dbReference type="Pfam" id="PF01070">
    <property type="entry name" value="FMN_dh"/>
    <property type="match status" value="1"/>
</dbReference>
<reference evidence="8" key="1">
    <citation type="journal article" date="2019" name="Int. J. Syst. Evol. Microbiol.">
        <title>The Global Catalogue of Microorganisms (GCM) 10K type strain sequencing project: providing services to taxonomists for standard genome sequencing and annotation.</title>
        <authorList>
            <consortium name="The Broad Institute Genomics Platform"/>
            <consortium name="The Broad Institute Genome Sequencing Center for Infectious Disease"/>
            <person name="Wu L."/>
            <person name="Ma J."/>
        </authorList>
    </citation>
    <scope>NUCLEOTIDE SEQUENCE [LARGE SCALE GENOMIC DNA]</scope>
    <source>
        <strain evidence="8">CGMCC 1.16855</strain>
    </source>
</reference>
<comment type="similarity">
    <text evidence="5">Belongs to the FMN-dependent alpha-hydroxy acid dehydrogenase family.</text>
</comment>
<keyword evidence="4 7" id="KW-0560">Oxidoreductase</keyword>
<evidence type="ECO:0000256" key="2">
    <source>
        <dbReference type="ARBA" id="ARBA00022630"/>
    </source>
</evidence>
<feature type="domain" description="FMN hydroxy acid dehydrogenase" evidence="6">
    <location>
        <begin position="9"/>
        <end position="369"/>
    </location>
</feature>
<dbReference type="InterPro" id="IPR037396">
    <property type="entry name" value="FMN_HAD"/>
</dbReference>
<evidence type="ECO:0000256" key="4">
    <source>
        <dbReference type="ARBA" id="ARBA00023002"/>
    </source>
</evidence>
<dbReference type="Proteomes" id="UP001595420">
    <property type="component" value="Unassembled WGS sequence"/>
</dbReference>
<proteinExistence type="inferred from homology"/>
<comment type="cofactor">
    <cofactor evidence="1">
        <name>FMN</name>
        <dbReference type="ChEBI" id="CHEBI:58210"/>
    </cofactor>
</comment>
<gene>
    <name evidence="7" type="ORF">ACFOD3_21405</name>
</gene>
<keyword evidence="2" id="KW-0285">Flavoprotein</keyword>
<dbReference type="EMBL" id="JBHRSB010000006">
    <property type="protein sequence ID" value="MFC3002471.1"/>
    <property type="molecule type" value="Genomic_DNA"/>
</dbReference>
<evidence type="ECO:0000256" key="5">
    <source>
        <dbReference type="ARBA" id="ARBA00024042"/>
    </source>
</evidence>
<dbReference type="PANTHER" id="PTHR10578">
    <property type="entry name" value="S -2-HYDROXY-ACID OXIDASE-RELATED"/>
    <property type="match status" value="1"/>
</dbReference>
<dbReference type="CDD" id="cd02809">
    <property type="entry name" value="alpha_hydroxyacid_oxid_FMN"/>
    <property type="match status" value="1"/>
</dbReference>
<sequence length="385" mass="40292">MKPISGAFQIPPDIACLADYERHAQARLSAPAWAYLSGGAADELTLARNRAAFDAIPLQGRVFADLRGGGTRLDLLGESLEHPILLAPVAHQRLACPQAEVATAVGATGARALMVASTESDSRIEEIAAAARGRFWFQIYIQHDRAFTLALLARAERAGARAIVVTADAPVSGFRNREQRAGVTPAGLGEAVNLRGARPGPLPQAGLGESLLFNGFLDQAARWEDFARLRAATKLPLLVKGITAPEDAERAIREGADGLVVSNHGGRVLDSQPATIELLPAIARAVAGRVPLLLDGGIRRGTDVLKALALGATAVLIGRPTVFALAVAGPAGVAHALQILRSEFEVAMALTGCRSLAEVGPGVIWRPAPADVAAMPHERLPGNKT</sequence>
<comment type="caution">
    <text evidence="7">The sequence shown here is derived from an EMBL/GenBank/DDBJ whole genome shotgun (WGS) entry which is preliminary data.</text>
</comment>
<organism evidence="7 8">
    <name type="scientific">Falsiroseomonas tokyonensis</name>
    <dbReference type="NCBI Taxonomy" id="430521"/>
    <lineage>
        <taxon>Bacteria</taxon>
        <taxon>Pseudomonadati</taxon>
        <taxon>Pseudomonadota</taxon>
        <taxon>Alphaproteobacteria</taxon>
        <taxon>Acetobacterales</taxon>
        <taxon>Roseomonadaceae</taxon>
        <taxon>Falsiroseomonas</taxon>
    </lineage>
</organism>
<evidence type="ECO:0000256" key="3">
    <source>
        <dbReference type="ARBA" id="ARBA00022643"/>
    </source>
</evidence>
<dbReference type="InterPro" id="IPR000262">
    <property type="entry name" value="FMN-dep_DH"/>
</dbReference>
<evidence type="ECO:0000259" key="6">
    <source>
        <dbReference type="PROSITE" id="PS51349"/>
    </source>
</evidence>
<dbReference type="PROSITE" id="PS51349">
    <property type="entry name" value="FMN_HYDROXY_ACID_DH_2"/>
    <property type="match status" value="1"/>
</dbReference>
<dbReference type="PANTHER" id="PTHR10578:SF107">
    <property type="entry name" value="2-HYDROXYACID OXIDASE 1"/>
    <property type="match status" value="1"/>
</dbReference>